<protein>
    <submittedName>
        <fullName evidence="1">Uncharacterized protein</fullName>
    </submittedName>
</protein>
<keyword evidence="2" id="KW-1185">Reference proteome</keyword>
<dbReference type="AlphaFoldDB" id="A0A2J5I4K9"/>
<organism evidence="1 2">
    <name type="scientific">Aspergillus taichungensis</name>
    <dbReference type="NCBI Taxonomy" id="482145"/>
    <lineage>
        <taxon>Eukaryota</taxon>
        <taxon>Fungi</taxon>
        <taxon>Dikarya</taxon>
        <taxon>Ascomycota</taxon>
        <taxon>Pezizomycotina</taxon>
        <taxon>Eurotiomycetes</taxon>
        <taxon>Eurotiomycetidae</taxon>
        <taxon>Eurotiales</taxon>
        <taxon>Aspergillaceae</taxon>
        <taxon>Aspergillus</taxon>
        <taxon>Aspergillus subgen. Circumdati</taxon>
    </lineage>
</organism>
<evidence type="ECO:0000313" key="2">
    <source>
        <dbReference type="Proteomes" id="UP000235023"/>
    </source>
</evidence>
<sequence>MMKSMVICERRIRVHNLVSHRRCMVTPPLCILLYTSTQIIVLPHSKARIPQSTMTVIFAYCLGLQESVQLISTSPQARSPW</sequence>
<gene>
    <name evidence="1" type="ORF">BDW42DRAFT_161703</name>
</gene>
<proteinExistence type="predicted"/>
<evidence type="ECO:0000313" key="1">
    <source>
        <dbReference type="EMBL" id="PLN84840.1"/>
    </source>
</evidence>
<dbReference type="EMBL" id="KZ559508">
    <property type="protein sequence ID" value="PLN84840.1"/>
    <property type="molecule type" value="Genomic_DNA"/>
</dbReference>
<name>A0A2J5I4K9_9EURO</name>
<dbReference type="Proteomes" id="UP000235023">
    <property type="component" value="Unassembled WGS sequence"/>
</dbReference>
<accession>A0A2J5I4K9</accession>
<reference evidence="2" key="1">
    <citation type="submission" date="2017-12" db="EMBL/GenBank/DDBJ databases">
        <authorList>
            <consortium name="DOE Joint Genome Institute"/>
            <person name="Mondo S.J."/>
            <person name="Kjaerbolling I."/>
            <person name="Vesth T.C."/>
            <person name="Frisvad J.C."/>
            <person name="Nybo J.L."/>
            <person name="Theobald S."/>
            <person name="Kuo A."/>
            <person name="Bowyer P."/>
            <person name="Matsuda Y."/>
            <person name="Lyhne E.K."/>
            <person name="Kogle M.E."/>
            <person name="Clum A."/>
            <person name="Lipzen A."/>
            <person name="Salamov A."/>
            <person name="Ngan C.Y."/>
            <person name="Daum C."/>
            <person name="Chiniquy J."/>
            <person name="Barry K."/>
            <person name="LaButti K."/>
            <person name="Haridas S."/>
            <person name="Simmons B.A."/>
            <person name="Magnuson J.K."/>
            <person name="Mortensen U.H."/>
            <person name="Larsen T.O."/>
            <person name="Grigoriev I.V."/>
            <person name="Baker S.E."/>
            <person name="Andersen M.R."/>
            <person name="Nordberg H.P."/>
            <person name="Cantor M.N."/>
            <person name="Hua S.X."/>
        </authorList>
    </citation>
    <scope>NUCLEOTIDE SEQUENCE [LARGE SCALE GENOMIC DNA]</scope>
    <source>
        <strain evidence="2">IBT 19404</strain>
    </source>
</reference>